<keyword evidence="2" id="KW-1185">Reference proteome</keyword>
<dbReference type="STRING" id="555875.SAMN04488124_3238"/>
<reference evidence="2" key="1">
    <citation type="submission" date="2016-10" db="EMBL/GenBank/DDBJ databases">
        <authorList>
            <person name="Varghese N."/>
            <person name="Submissions S."/>
        </authorList>
    </citation>
    <scope>NUCLEOTIDE SEQUENCE [LARGE SCALE GENOMIC DNA]</scope>
    <source>
        <strain evidence="2">CGMCC 1.8711</strain>
    </source>
</reference>
<dbReference type="OrthoDB" id="289435at2157"/>
<evidence type="ECO:0000313" key="1">
    <source>
        <dbReference type="EMBL" id="SFR66377.1"/>
    </source>
</evidence>
<protein>
    <submittedName>
        <fullName evidence="1">Uncharacterized protein</fullName>
    </submittedName>
</protein>
<dbReference type="AlphaFoldDB" id="A0A1I6IHW7"/>
<dbReference type="PROSITE" id="PS51318">
    <property type="entry name" value="TAT"/>
    <property type="match status" value="1"/>
</dbReference>
<dbReference type="EMBL" id="FOYS01000006">
    <property type="protein sequence ID" value="SFR66377.1"/>
    <property type="molecule type" value="Genomic_DNA"/>
</dbReference>
<dbReference type="InterPro" id="IPR006311">
    <property type="entry name" value="TAT_signal"/>
</dbReference>
<gene>
    <name evidence="1" type="ORF">SAMN04488124_3238</name>
</gene>
<evidence type="ECO:0000313" key="2">
    <source>
        <dbReference type="Proteomes" id="UP000243250"/>
    </source>
</evidence>
<proteinExistence type="predicted"/>
<accession>A0A1I6IHW7</accession>
<dbReference type="Proteomes" id="UP000243250">
    <property type="component" value="Unassembled WGS sequence"/>
</dbReference>
<dbReference type="RefSeq" id="WP_089882861.1">
    <property type="nucleotide sequence ID" value="NZ_FOYS01000006.1"/>
</dbReference>
<organism evidence="1 2">
    <name type="scientific">Halogeometricum limi</name>
    <dbReference type="NCBI Taxonomy" id="555875"/>
    <lineage>
        <taxon>Archaea</taxon>
        <taxon>Methanobacteriati</taxon>
        <taxon>Methanobacteriota</taxon>
        <taxon>Stenosarchaea group</taxon>
        <taxon>Halobacteria</taxon>
        <taxon>Halobacteriales</taxon>
        <taxon>Haloferacaceae</taxon>
        <taxon>Halogeometricum</taxon>
    </lineage>
</organism>
<name>A0A1I6IHW7_9EURY</name>
<sequence>MNFGRRTFVKGIGAVGIAGAGLTLASGSASATSHVEINSSNVSATTNDGEVNEVGISPQFTVDWEGFDDPVGKVHFLVEAQDESGDWWPVFRATPWLTEESFDGNGNLVQAPGESGKLTVDLSPTAVRDEILSRGNDDPNIEGATIKLFDGQGRPDYANWNWSNAVASQQSYLEGNSIGSASQYEEGGNVVVGHGPQNNYPGMDAGYYGAADSTDVVNEETDGETGEVTVNLRYTIVLLGINNKTDGNGNVVGGSAQYTEYGNFSDTTTTRRELTTADWQGEQSTFVDHLNLTQDASGNSALVMNGEDGYPDLTDQPGAGSAASLHYPSLQTISANHPAVTVVNSSFTASVTNKTAATDGVSGDSNTTMN</sequence>